<dbReference type="GO" id="GO:0016740">
    <property type="term" value="F:transferase activity"/>
    <property type="evidence" value="ECO:0007669"/>
    <property type="project" value="UniProtKB-KW"/>
</dbReference>
<dbReference type="PROSITE" id="PS00105">
    <property type="entry name" value="AA_TRANSFER_CLASS_1"/>
    <property type="match status" value="1"/>
</dbReference>
<keyword evidence="2" id="KW-0663">Pyridoxal phosphate</keyword>
<dbReference type="InterPro" id="IPR015421">
    <property type="entry name" value="PyrdxlP-dep_Trfase_major"/>
</dbReference>
<feature type="domain" description="Aminotransferase class I/classII large" evidence="3">
    <location>
        <begin position="39"/>
        <end position="411"/>
    </location>
</feature>
<dbReference type="InterPro" id="IPR004839">
    <property type="entry name" value="Aminotransferase_I/II_large"/>
</dbReference>
<evidence type="ECO:0000256" key="2">
    <source>
        <dbReference type="ARBA" id="ARBA00022898"/>
    </source>
</evidence>
<dbReference type="SUPFAM" id="SSF53383">
    <property type="entry name" value="PLP-dependent transferases"/>
    <property type="match status" value="1"/>
</dbReference>
<dbReference type="Gene3D" id="3.90.1150.10">
    <property type="entry name" value="Aspartate Aminotransferase, domain 1"/>
    <property type="match status" value="1"/>
</dbReference>
<dbReference type="PANTHER" id="PTHR43795:SF63">
    <property type="entry name" value="PUTATIVE (AFU_ORTHOLOGUE AFUA_4G00630)-RELATED"/>
    <property type="match status" value="1"/>
</dbReference>
<dbReference type="EMBL" id="JBFTWV010000074">
    <property type="protein sequence ID" value="KAL2788762.1"/>
    <property type="molecule type" value="Genomic_DNA"/>
</dbReference>
<organism evidence="4 5">
    <name type="scientific">Aspergillus keveii</name>
    <dbReference type="NCBI Taxonomy" id="714993"/>
    <lineage>
        <taxon>Eukaryota</taxon>
        <taxon>Fungi</taxon>
        <taxon>Dikarya</taxon>
        <taxon>Ascomycota</taxon>
        <taxon>Pezizomycotina</taxon>
        <taxon>Eurotiomycetes</taxon>
        <taxon>Eurotiomycetidae</taxon>
        <taxon>Eurotiales</taxon>
        <taxon>Aspergillaceae</taxon>
        <taxon>Aspergillus</taxon>
        <taxon>Aspergillus subgen. Nidulantes</taxon>
    </lineage>
</organism>
<name>A0ABR4FZR9_9EURO</name>
<dbReference type="InterPro" id="IPR015422">
    <property type="entry name" value="PyrdxlP-dep_Trfase_small"/>
</dbReference>
<dbReference type="CDD" id="cd00609">
    <property type="entry name" value="AAT_like"/>
    <property type="match status" value="1"/>
</dbReference>
<comment type="caution">
    <text evidence="4">The sequence shown here is derived from an EMBL/GenBank/DDBJ whole genome shotgun (WGS) entry which is preliminary data.</text>
</comment>
<dbReference type="Pfam" id="PF00155">
    <property type="entry name" value="Aminotran_1_2"/>
    <property type="match status" value="1"/>
</dbReference>
<dbReference type="InterPro" id="IPR050478">
    <property type="entry name" value="Ethylene_sulfur-biosynth"/>
</dbReference>
<dbReference type="InterPro" id="IPR015424">
    <property type="entry name" value="PyrdxlP-dep_Trfase"/>
</dbReference>
<keyword evidence="4" id="KW-0808">Transferase</keyword>
<reference evidence="4 5" key="1">
    <citation type="submission" date="2024-07" db="EMBL/GenBank/DDBJ databases">
        <title>Section-level genome sequencing and comparative genomics of Aspergillus sections Usti and Cavernicolus.</title>
        <authorList>
            <consortium name="Lawrence Berkeley National Laboratory"/>
            <person name="Nybo J.L."/>
            <person name="Vesth T.C."/>
            <person name="Theobald S."/>
            <person name="Frisvad J.C."/>
            <person name="Larsen T.O."/>
            <person name="Kjaerboelling I."/>
            <person name="Rothschild-Mancinelli K."/>
            <person name="Lyhne E.K."/>
            <person name="Kogle M.E."/>
            <person name="Barry K."/>
            <person name="Clum A."/>
            <person name="Na H."/>
            <person name="Ledsgaard L."/>
            <person name="Lin J."/>
            <person name="Lipzen A."/>
            <person name="Kuo A."/>
            <person name="Riley R."/>
            <person name="Mondo S."/>
            <person name="Labutti K."/>
            <person name="Haridas S."/>
            <person name="Pangalinan J."/>
            <person name="Salamov A.A."/>
            <person name="Simmons B.A."/>
            <person name="Magnuson J.K."/>
            <person name="Chen J."/>
            <person name="Drula E."/>
            <person name="Henrissat B."/>
            <person name="Wiebenga A."/>
            <person name="Lubbers R.J."/>
            <person name="Gomes A.C."/>
            <person name="Makela M.R."/>
            <person name="Stajich J."/>
            <person name="Grigoriev I.V."/>
            <person name="Mortensen U.H."/>
            <person name="De Vries R.P."/>
            <person name="Baker S.E."/>
            <person name="Andersen M.R."/>
        </authorList>
    </citation>
    <scope>NUCLEOTIDE SEQUENCE [LARGE SCALE GENOMIC DNA]</scope>
    <source>
        <strain evidence="4 5">CBS 209.92</strain>
    </source>
</reference>
<comment type="similarity">
    <text evidence="1">Belongs to the class-I pyridoxal-phosphate-dependent aminotransferase family.</text>
</comment>
<protein>
    <submittedName>
        <fullName evidence="4">Pyridoxal phosphate-dependent transferase</fullName>
    </submittedName>
</protein>
<evidence type="ECO:0000259" key="3">
    <source>
        <dbReference type="Pfam" id="PF00155"/>
    </source>
</evidence>
<keyword evidence="5" id="KW-1185">Reference proteome</keyword>
<evidence type="ECO:0000256" key="1">
    <source>
        <dbReference type="ARBA" id="ARBA00007441"/>
    </source>
</evidence>
<gene>
    <name evidence="4" type="ORF">BJX66DRAFT_326889</name>
</gene>
<dbReference type="Gene3D" id="3.40.640.10">
    <property type="entry name" value="Type I PLP-dependent aspartate aminotransferase-like (Major domain)"/>
    <property type="match status" value="1"/>
</dbReference>
<dbReference type="Proteomes" id="UP001610563">
    <property type="component" value="Unassembled WGS sequence"/>
</dbReference>
<evidence type="ECO:0000313" key="4">
    <source>
        <dbReference type="EMBL" id="KAL2788762.1"/>
    </source>
</evidence>
<proteinExistence type="inferred from homology"/>
<dbReference type="PRINTS" id="PR00753">
    <property type="entry name" value="ACCSYNTHASE"/>
</dbReference>
<accession>A0ABR4FZR9</accession>
<dbReference type="PANTHER" id="PTHR43795">
    <property type="entry name" value="BIFUNCTIONAL ASPARTATE AMINOTRANSFERASE AND GLUTAMATE/ASPARTATE-PREPHENATE AMINOTRANSFERASE-RELATED"/>
    <property type="match status" value="1"/>
</dbReference>
<dbReference type="InterPro" id="IPR004838">
    <property type="entry name" value="NHTrfase_class1_PyrdxlP-BS"/>
</dbReference>
<evidence type="ECO:0000313" key="5">
    <source>
        <dbReference type="Proteomes" id="UP001610563"/>
    </source>
</evidence>
<sequence>MENTISSRGITLEARKPVFFDVLNNLWDSESNPGGIVNIGLAENALMQAEMKSFINTQPAVENHALTYGDGFTGSKKLKAAMCHFLNRHFQPYVPLQPSHVCITAGASNAIENCAWALCDPGDYVLVGRPYWTTFRSILGNRAGVNILEVTMGQVDPMGTDAVVCFEEVVEQATREGKKVKAILLCSPNNPLGRCYPKEVLKSYMQLCQKLGIHLISDELYGLSVWESPESDDSTPFTSVLSIDTNNLVDAQLVHAVWGMSKDFGATGLRIGVLISQSNPQFLGACESISLFSFPSSLADKAVASLLADDTFTDNFVATNRARLSESYQFVTGFCKTNGIPYAHSNAALFVWIKLGAIVKDTEMTDDVLLSRLRKEGVYMTSGSTYACEEPGWFRVVMAHPRHVLEEGLRRMMRALG</sequence>